<proteinExistence type="predicted"/>
<gene>
    <name evidence="1" type="ORF">DEO72_LG4g1065</name>
</gene>
<keyword evidence="2" id="KW-1185">Reference proteome</keyword>
<dbReference type="SUPFAM" id="SSF54001">
    <property type="entry name" value="Cysteine proteinases"/>
    <property type="match status" value="1"/>
</dbReference>
<dbReference type="Gene3D" id="3.40.395.10">
    <property type="entry name" value="Adenoviral Proteinase, Chain A"/>
    <property type="match status" value="1"/>
</dbReference>
<dbReference type="InterPro" id="IPR038765">
    <property type="entry name" value="Papain-like_cys_pep_sf"/>
</dbReference>
<accession>A0A4D6LNL6</accession>
<dbReference type="EMBL" id="CP039348">
    <property type="protein sequence ID" value="QCD90111.1"/>
    <property type="molecule type" value="Genomic_DNA"/>
</dbReference>
<evidence type="ECO:0000313" key="1">
    <source>
        <dbReference type="EMBL" id="QCD90111.1"/>
    </source>
</evidence>
<reference evidence="1 2" key="1">
    <citation type="submission" date="2019-04" db="EMBL/GenBank/DDBJ databases">
        <title>An improved genome assembly and genetic linkage map for asparagus bean, Vigna unguiculata ssp. sesquipedialis.</title>
        <authorList>
            <person name="Xia Q."/>
            <person name="Zhang R."/>
            <person name="Dong Y."/>
        </authorList>
    </citation>
    <scope>NUCLEOTIDE SEQUENCE [LARGE SCALE GENOMIC DNA]</scope>
    <source>
        <tissue evidence="1">Leaf</tissue>
    </source>
</reference>
<evidence type="ECO:0000313" key="2">
    <source>
        <dbReference type="Proteomes" id="UP000501690"/>
    </source>
</evidence>
<dbReference type="AlphaFoldDB" id="A0A4D6LNL6"/>
<organism evidence="1 2">
    <name type="scientific">Vigna unguiculata</name>
    <name type="common">Cowpea</name>
    <dbReference type="NCBI Taxonomy" id="3917"/>
    <lineage>
        <taxon>Eukaryota</taxon>
        <taxon>Viridiplantae</taxon>
        <taxon>Streptophyta</taxon>
        <taxon>Embryophyta</taxon>
        <taxon>Tracheophyta</taxon>
        <taxon>Spermatophyta</taxon>
        <taxon>Magnoliopsida</taxon>
        <taxon>eudicotyledons</taxon>
        <taxon>Gunneridae</taxon>
        <taxon>Pentapetalae</taxon>
        <taxon>rosids</taxon>
        <taxon>fabids</taxon>
        <taxon>Fabales</taxon>
        <taxon>Fabaceae</taxon>
        <taxon>Papilionoideae</taxon>
        <taxon>50 kb inversion clade</taxon>
        <taxon>NPAAA clade</taxon>
        <taxon>indigoferoid/millettioid clade</taxon>
        <taxon>Phaseoleae</taxon>
        <taxon>Vigna</taxon>
    </lineage>
</organism>
<protein>
    <recommendedName>
        <fullName evidence="3">Ulp1 protease family</fullName>
    </recommendedName>
</protein>
<evidence type="ECO:0008006" key="3">
    <source>
        <dbReference type="Google" id="ProtNLM"/>
    </source>
</evidence>
<sequence length="97" mass="11646">MAGPCELWVSLETNNLKYYIQRIVGKPRGQQLKVIYPKCNKQEDSWECGYYVMSWIRTIIRAAIKDEWIERFKNPSPLPDDIIHTLRQEWATYLLER</sequence>
<dbReference type="Proteomes" id="UP000501690">
    <property type="component" value="Linkage Group LG4"/>
</dbReference>
<name>A0A4D6LNL6_VIGUN</name>